<dbReference type="InterPro" id="IPR035965">
    <property type="entry name" value="PAS-like_dom_sf"/>
</dbReference>
<comment type="subcellular location">
    <subcellularLocation>
        <location evidence="1">Nucleus</location>
    </subcellularLocation>
</comment>
<gene>
    <name evidence="13" type="ORF">KP79_PYT09370</name>
</gene>
<dbReference type="CDD" id="cd11391">
    <property type="entry name" value="bHLH_PAS"/>
    <property type="match status" value="1"/>
</dbReference>
<proteinExistence type="predicted"/>
<feature type="compositionally biased region" description="Acidic residues" evidence="10">
    <location>
        <begin position="478"/>
        <end position="488"/>
    </location>
</feature>
<evidence type="ECO:0000256" key="2">
    <source>
        <dbReference type="ARBA" id="ARBA00022737"/>
    </source>
</evidence>
<evidence type="ECO:0000256" key="10">
    <source>
        <dbReference type="SAM" id="MobiDB-lite"/>
    </source>
</evidence>
<feature type="domain" description="BHLH" evidence="12">
    <location>
        <begin position="39"/>
        <end position="92"/>
    </location>
</feature>
<feature type="compositionally biased region" description="Low complexity" evidence="10">
    <location>
        <begin position="624"/>
        <end position="640"/>
    </location>
</feature>
<feature type="region of interest" description="Disordered" evidence="10">
    <location>
        <begin position="741"/>
        <end position="773"/>
    </location>
</feature>
<dbReference type="GO" id="GO:0000981">
    <property type="term" value="F:DNA-binding transcription factor activity, RNA polymerase II-specific"/>
    <property type="evidence" value="ECO:0007669"/>
    <property type="project" value="TreeGrafter"/>
</dbReference>
<evidence type="ECO:0000256" key="1">
    <source>
        <dbReference type="ARBA" id="ARBA00004123"/>
    </source>
</evidence>
<dbReference type="NCBIfam" id="TIGR00229">
    <property type="entry name" value="sensory_box"/>
    <property type="match status" value="1"/>
</dbReference>
<evidence type="ECO:0000256" key="4">
    <source>
        <dbReference type="ARBA" id="ARBA00023015"/>
    </source>
</evidence>
<dbReference type="Pfam" id="PF08446">
    <property type="entry name" value="PAS_2"/>
    <property type="match status" value="1"/>
</dbReference>
<dbReference type="AlphaFoldDB" id="A0A210QUB1"/>
<evidence type="ECO:0000256" key="7">
    <source>
        <dbReference type="ARBA" id="ARBA00023163"/>
    </source>
</evidence>
<evidence type="ECO:0000256" key="9">
    <source>
        <dbReference type="ARBA" id="ARBA00023278"/>
    </source>
</evidence>
<feature type="region of interest" description="Disordered" evidence="10">
    <location>
        <begin position="624"/>
        <end position="668"/>
    </location>
</feature>
<feature type="compositionally biased region" description="Low complexity" evidence="10">
    <location>
        <begin position="454"/>
        <end position="471"/>
    </location>
</feature>
<dbReference type="GO" id="GO:0005634">
    <property type="term" value="C:nucleus"/>
    <property type="evidence" value="ECO:0007669"/>
    <property type="project" value="UniProtKB-SubCell"/>
</dbReference>
<keyword evidence="4" id="KW-0805">Transcription regulation</keyword>
<evidence type="ECO:0000313" key="13">
    <source>
        <dbReference type="EMBL" id="OWF52319.1"/>
    </source>
</evidence>
<dbReference type="GO" id="GO:0000977">
    <property type="term" value="F:RNA polymerase II transcription regulatory region sequence-specific DNA binding"/>
    <property type="evidence" value="ECO:0007669"/>
    <property type="project" value="TreeGrafter"/>
</dbReference>
<name>A0A210QUB1_MIZYE</name>
<dbReference type="Pfam" id="PF23171">
    <property type="entry name" value="bHLH_HIF1A"/>
    <property type="match status" value="1"/>
</dbReference>
<dbReference type="InterPro" id="IPR013654">
    <property type="entry name" value="PAS_2"/>
</dbReference>
<accession>A0A210QUB1</accession>
<dbReference type="PROSITE" id="PS50112">
    <property type="entry name" value="PAS"/>
    <property type="match status" value="2"/>
</dbReference>
<dbReference type="Pfam" id="PF14598">
    <property type="entry name" value="PAS_11"/>
    <property type="match status" value="1"/>
</dbReference>
<dbReference type="InterPro" id="IPR000014">
    <property type="entry name" value="PAS"/>
</dbReference>
<protein>
    <submittedName>
        <fullName evidence="13">Endothelial PAS domain-containing protein 1</fullName>
    </submittedName>
</protein>
<dbReference type="EMBL" id="NEDP02001832">
    <property type="protein sequence ID" value="OWF52319.1"/>
    <property type="molecule type" value="Genomic_DNA"/>
</dbReference>
<keyword evidence="7" id="KW-0804">Transcription</keyword>
<feature type="compositionally biased region" description="Low complexity" evidence="10">
    <location>
        <begin position="652"/>
        <end position="666"/>
    </location>
</feature>
<evidence type="ECO:0000259" key="12">
    <source>
        <dbReference type="PROSITE" id="PS50888"/>
    </source>
</evidence>
<keyword evidence="2" id="KW-0677">Repeat</keyword>
<evidence type="ECO:0000256" key="8">
    <source>
        <dbReference type="ARBA" id="ARBA00023242"/>
    </source>
</evidence>
<dbReference type="PANTHER" id="PTHR23043">
    <property type="entry name" value="HYPOXIA-INDUCIBLE FACTOR 1 ALPHA"/>
    <property type="match status" value="1"/>
</dbReference>
<dbReference type="InterPro" id="IPR001610">
    <property type="entry name" value="PAC"/>
</dbReference>
<evidence type="ECO:0000259" key="11">
    <source>
        <dbReference type="PROSITE" id="PS50112"/>
    </source>
</evidence>
<keyword evidence="8" id="KW-0539">Nucleus</keyword>
<dbReference type="CDD" id="cd00130">
    <property type="entry name" value="PAS"/>
    <property type="match status" value="2"/>
</dbReference>
<organism evidence="13 14">
    <name type="scientific">Mizuhopecten yessoensis</name>
    <name type="common">Japanese scallop</name>
    <name type="synonym">Patinopecten yessoensis</name>
    <dbReference type="NCBI Taxonomy" id="6573"/>
    <lineage>
        <taxon>Eukaryota</taxon>
        <taxon>Metazoa</taxon>
        <taxon>Spiralia</taxon>
        <taxon>Lophotrochozoa</taxon>
        <taxon>Mollusca</taxon>
        <taxon>Bivalvia</taxon>
        <taxon>Autobranchia</taxon>
        <taxon>Pteriomorphia</taxon>
        <taxon>Pectinida</taxon>
        <taxon>Pectinoidea</taxon>
        <taxon>Pectinidae</taxon>
        <taxon>Mizuhopecten</taxon>
    </lineage>
</organism>
<keyword evidence="14" id="KW-1185">Reference proteome</keyword>
<feature type="region of interest" description="Disordered" evidence="10">
    <location>
        <begin position="440"/>
        <end position="496"/>
    </location>
</feature>
<comment type="caution">
    <text evidence="13">The sequence shown here is derived from an EMBL/GenBank/DDBJ whole genome shotgun (WGS) entry which is preliminary data.</text>
</comment>
<dbReference type="Proteomes" id="UP000242188">
    <property type="component" value="Unassembled WGS sequence"/>
</dbReference>
<dbReference type="SUPFAM" id="SSF55785">
    <property type="entry name" value="PYP-like sensor domain (PAS domain)"/>
    <property type="match status" value="2"/>
</dbReference>
<evidence type="ECO:0000313" key="14">
    <source>
        <dbReference type="Proteomes" id="UP000242188"/>
    </source>
</evidence>
<dbReference type="SMART" id="SM00086">
    <property type="entry name" value="PAC"/>
    <property type="match status" value="1"/>
</dbReference>
<dbReference type="PANTHER" id="PTHR23043:SF40">
    <property type="match status" value="1"/>
</dbReference>
<feature type="domain" description="PAS" evidence="11">
    <location>
        <begin position="156"/>
        <end position="219"/>
    </location>
</feature>
<dbReference type="InterPro" id="IPR011598">
    <property type="entry name" value="bHLH_dom"/>
</dbReference>
<reference evidence="13 14" key="1">
    <citation type="journal article" date="2017" name="Nat. Ecol. Evol.">
        <title>Scallop genome provides insights into evolution of bilaterian karyotype and development.</title>
        <authorList>
            <person name="Wang S."/>
            <person name="Zhang J."/>
            <person name="Jiao W."/>
            <person name="Li J."/>
            <person name="Xun X."/>
            <person name="Sun Y."/>
            <person name="Guo X."/>
            <person name="Huan P."/>
            <person name="Dong B."/>
            <person name="Zhang L."/>
            <person name="Hu X."/>
            <person name="Sun X."/>
            <person name="Wang J."/>
            <person name="Zhao C."/>
            <person name="Wang Y."/>
            <person name="Wang D."/>
            <person name="Huang X."/>
            <person name="Wang R."/>
            <person name="Lv J."/>
            <person name="Li Y."/>
            <person name="Zhang Z."/>
            <person name="Liu B."/>
            <person name="Lu W."/>
            <person name="Hui Y."/>
            <person name="Liang J."/>
            <person name="Zhou Z."/>
            <person name="Hou R."/>
            <person name="Li X."/>
            <person name="Liu Y."/>
            <person name="Li H."/>
            <person name="Ning X."/>
            <person name="Lin Y."/>
            <person name="Zhao L."/>
            <person name="Xing Q."/>
            <person name="Dou J."/>
            <person name="Li Y."/>
            <person name="Mao J."/>
            <person name="Guo H."/>
            <person name="Dou H."/>
            <person name="Li T."/>
            <person name="Mu C."/>
            <person name="Jiang W."/>
            <person name="Fu Q."/>
            <person name="Fu X."/>
            <person name="Miao Y."/>
            <person name="Liu J."/>
            <person name="Yu Q."/>
            <person name="Li R."/>
            <person name="Liao H."/>
            <person name="Li X."/>
            <person name="Kong Y."/>
            <person name="Jiang Z."/>
            <person name="Chourrout D."/>
            <person name="Li R."/>
            <person name="Bao Z."/>
        </authorList>
    </citation>
    <scope>NUCLEOTIDE SEQUENCE [LARGE SCALE GENOMIC DNA]</scope>
    <source>
        <strain evidence="13 14">PY_sf001</strain>
    </source>
</reference>
<dbReference type="OrthoDB" id="6021714at2759"/>
<keyword evidence="3" id="KW-0832">Ubl conjugation</keyword>
<evidence type="ECO:0000256" key="5">
    <source>
        <dbReference type="ARBA" id="ARBA00023125"/>
    </source>
</evidence>
<keyword evidence="9" id="KW-0379">Hydroxylation</keyword>
<dbReference type="PROSITE" id="PS50888">
    <property type="entry name" value="BHLH"/>
    <property type="match status" value="1"/>
</dbReference>
<dbReference type="STRING" id="6573.A0A210QUB1"/>
<dbReference type="Gene3D" id="3.30.450.20">
    <property type="entry name" value="PAS domain"/>
    <property type="match status" value="2"/>
</dbReference>
<dbReference type="SMART" id="SM00091">
    <property type="entry name" value="PAS"/>
    <property type="match status" value="2"/>
</dbReference>
<feature type="domain" description="PAS" evidence="11">
    <location>
        <begin position="316"/>
        <end position="365"/>
    </location>
</feature>
<dbReference type="GO" id="GO:0046983">
    <property type="term" value="F:protein dimerization activity"/>
    <property type="evidence" value="ECO:0007669"/>
    <property type="project" value="InterPro"/>
</dbReference>
<evidence type="ECO:0000256" key="3">
    <source>
        <dbReference type="ARBA" id="ARBA00022843"/>
    </source>
</evidence>
<keyword evidence="5" id="KW-0238">DNA-binding</keyword>
<evidence type="ECO:0000256" key="6">
    <source>
        <dbReference type="ARBA" id="ARBA00023159"/>
    </source>
</evidence>
<dbReference type="FunFam" id="3.30.450.20:FF:000015">
    <property type="entry name" value="Hypoxia-inducible factor 1-alpha isoform 1"/>
    <property type="match status" value="1"/>
</dbReference>
<keyword evidence="6" id="KW-0010">Activator</keyword>
<sequence>MPTRSLKVVRLDDSPGTGDKNIIMCDAVCKKPVRKTKPLRLEKSKVAAKSRRDQEAVEFQTLTKLLPMSLCDLEKLDKASIVRLLVSYMAIKNILQRELAGVVKDTCNGTKAVTMNLDEACPVPDKTIIPINGTNGKHVPQLASVMSECVNESNLMLAALNGFLIVLDRRKSIIFVSDNVEGFLGVSQTKMIGNSVKDFLHPNDIPEIKKQFNLQVSTQDNGVQPNIEGESLPRLEDKRLFYLRMRYLTTKPGIRSRNTGYTLVQWSGRIKMKKSGTRPHGHAIECLVCICRPMQSTSIMEIRMDGSMFMSRHDLGMRFTFCDTRIIPLIGYEPSEVVGRTAYQFHNPLDAETVGKCHSNLIVKGTSVSKYYRFLGKNCDWVWMQTRATIIYNTKNVPQYIVCMNYIISEEESQRYIMMDEEEAGKHIVCAPGVMDLSESTMCGDSTQGEHSDPGYMSGNSPYSSMNPSPSDGHPSDDNNDTLTDADSDFPPGVFQEVANTINPSHESIFDIISSLGKETGQPCDKTSDHSPLSEAGGWMDPQGDMAAMCPPPSDTNRYIPLTSMAVMSPPDQPTRTFQTLLSSNANNTNMTTTLLQTQMYSPQGNFTSVGRGLHGNCDMMSPQSVESYSSSLSPVNSTSHLLSLDDHNGNSRSSSVCSGLVSSPSMPSDDDITMLSPAVTSAPQLHNLQSVAATSSSPHRNLLDLQSVSVTSSSHRNLISLQSIPASCSQKSILNLQSVPSSPSVMNQPTTSPQNILNQPANSPQNILNQPATSPQNILNVQTIPSTGVAPQQSMINMQAASPQSMLTSLQQQVPARSSHAQSLLNLHPVTSAQLLDLQPSIAVTTAASPLSAQNQPVTPNCSQDMMNLQLGMSGDNNGSDMSVSGTGDTLPPEVSEMWLQFCNTMTDNQVQQVLDEFRREELLSSIEEHRIRQQATVAPVQATTNMNCMPNSYTNQSINYQGCQKFSTVGPTFDQGCNRCCAMQNGSEHYPSTTVPSTYSVPMSHLQASRLTPSSAISCVNCSTSQNGQFPCVRHKNGSAYSHSQIGSDGKSATMSELEKMLRGYSSTSQQCVGAFCESQSVNSCDFDNGGSTLLKQMLTGHLSSECYHAMEKRRQATTNVSNQ</sequence>